<dbReference type="SUPFAM" id="SSF53098">
    <property type="entry name" value="Ribonuclease H-like"/>
    <property type="match status" value="1"/>
</dbReference>
<proteinExistence type="predicted"/>
<gene>
    <name evidence="2" type="ORF">CRG98_023843</name>
</gene>
<dbReference type="AlphaFoldDB" id="A0A2I0JHN0"/>
<dbReference type="Gene3D" id="3.30.420.10">
    <property type="entry name" value="Ribonuclease H-like superfamily/Ribonuclease H"/>
    <property type="match status" value="1"/>
</dbReference>
<evidence type="ECO:0000259" key="1">
    <source>
        <dbReference type="Pfam" id="PF13456"/>
    </source>
</evidence>
<name>A0A2I0JHN0_PUNGR</name>
<dbReference type="EMBL" id="PGOL01001679">
    <property type="protein sequence ID" value="PKI55752.1"/>
    <property type="molecule type" value="Genomic_DNA"/>
</dbReference>
<feature type="domain" description="RNase H type-1" evidence="1">
    <location>
        <begin position="35"/>
        <end position="140"/>
    </location>
</feature>
<keyword evidence="3" id="KW-1185">Reference proteome</keyword>
<accession>A0A2I0JHN0</accession>
<protein>
    <recommendedName>
        <fullName evidence="1">RNase H type-1 domain-containing protein</fullName>
    </recommendedName>
</protein>
<dbReference type="GO" id="GO:0004523">
    <property type="term" value="F:RNA-DNA hybrid ribonuclease activity"/>
    <property type="evidence" value="ECO:0007669"/>
    <property type="project" value="InterPro"/>
</dbReference>
<evidence type="ECO:0000313" key="2">
    <source>
        <dbReference type="EMBL" id="PKI55752.1"/>
    </source>
</evidence>
<dbReference type="InterPro" id="IPR002156">
    <property type="entry name" value="RNaseH_domain"/>
</dbReference>
<dbReference type="STRING" id="22663.A0A2I0JHN0"/>
<evidence type="ECO:0000313" key="3">
    <source>
        <dbReference type="Proteomes" id="UP000233551"/>
    </source>
</evidence>
<sequence>MTIKAQANFISKATREKVLPKESRQPEDKPWVLMTDGSATIRASGAGCILFPPEGKPLKYALVLTFPATDEAEYEALIASLLIVKEARVTNLHVECDSQLVVNQVLEECEAREECLVTYTERAKALHADFPQYKIEPVPR</sequence>
<dbReference type="GO" id="GO:0003676">
    <property type="term" value="F:nucleic acid binding"/>
    <property type="evidence" value="ECO:0007669"/>
    <property type="project" value="InterPro"/>
</dbReference>
<comment type="caution">
    <text evidence="2">The sequence shown here is derived from an EMBL/GenBank/DDBJ whole genome shotgun (WGS) entry which is preliminary data.</text>
</comment>
<dbReference type="CDD" id="cd09279">
    <property type="entry name" value="RNase_HI_like"/>
    <property type="match status" value="1"/>
</dbReference>
<reference evidence="2 3" key="1">
    <citation type="submission" date="2017-11" db="EMBL/GenBank/DDBJ databases">
        <title>De-novo sequencing of pomegranate (Punica granatum L.) genome.</title>
        <authorList>
            <person name="Akparov Z."/>
            <person name="Amiraslanov A."/>
            <person name="Hajiyeva S."/>
            <person name="Abbasov M."/>
            <person name="Kaur K."/>
            <person name="Hamwieh A."/>
            <person name="Solovyev V."/>
            <person name="Salamov A."/>
            <person name="Braich B."/>
            <person name="Kosarev P."/>
            <person name="Mahmoud A."/>
            <person name="Hajiyev E."/>
            <person name="Babayeva S."/>
            <person name="Izzatullayeva V."/>
            <person name="Mammadov A."/>
            <person name="Mammadov A."/>
            <person name="Sharifova S."/>
            <person name="Ojaghi J."/>
            <person name="Eynullazada K."/>
            <person name="Bayramov B."/>
            <person name="Abdulazimova A."/>
            <person name="Shahmuradov I."/>
        </authorList>
    </citation>
    <scope>NUCLEOTIDE SEQUENCE [LARGE SCALE GENOMIC DNA]</scope>
    <source>
        <strain evidence="3">cv. AG2017</strain>
        <tissue evidence="2">Leaf</tissue>
    </source>
</reference>
<dbReference type="Proteomes" id="UP000233551">
    <property type="component" value="Unassembled WGS sequence"/>
</dbReference>
<dbReference type="PANTHER" id="PTHR48475">
    <property type="entry name" value="RIBONUCLEASE H"/>
    <property type="match status" value="1"/>
</dbReference>
<dbReference type="InterPro" id="IPR036397">
    <property type="entry name" value="RNaseH_sf"/>
</dbReference>
<dbReference type="PANTHER" id="PTHR48475:SF2">
    <property type="entry name" value="RIBONUCLEASE H"/>
    <property type="match status" value="1"/>
</dbReference>
<dbReference type="InterPro" id="IPR012337">
    <property type="entry name" value="RNaseH-like_sf"/>
</dbReference>
<organism evidence="2 3">
    <name type="scientific">Punica granatum</name>
    <name type="common">Pomegranate</name>
    <dbReference type="NCBI Taxonomy" id="22663"/>
    <lineage>
        <taxon>Eukaryota</taxon>
        <taxon>Viridiplantae</taxon>
        <taxon>Streptophyta</taxon>
        <taxon>Embryophyta</taxon>
        <taxon>Tracheophyta</taxon>
        <taxon>Spermatophyta</taxon>
        <taxon>Magnoliopsida</taxon>
        <taxon>eudicotyledons</taxon>
        <taxon>Gunneridae</taxon>
        <taxon>Pentapetalae</taxon>
        <taxon>rosids</taxon>
        <taxon>malvids</taxon>
        <taxon>Myrtales</taxon>
        <taxon>Lythraceae</taxon>
        <taxon>Punica</taxon>
    </lineage>
</organism>
<dbReference type="Pfam" id="PF13456">
    <property type="entry name" value="RVT_3"/>
    <property type="match status" value="1"/>
</dbReference>